<evidence type="ECO:0000313" key="6">
    <source>
        <dbReference type="Proteomes" id="UP000041254"/>
    </source>
</evidence>
<feature type="compositionally biased region" description="Polar residues" evidence="2">
    <location>
        <begin position="856"/>
        <end position="868"/>
    </location>
</feature>
<feature type="transmembrane region" description="Helical" evidence="3">
    <location>
        <begin position="42"/>
        <end position="68"/>
    </location>
</feature>
<dbReference type="EMBL" id="CDMY01000550">
    <property type="protein sequence ID" value="CEM22078.1"/>
    <property type="molecule type" value="Genomic_DNA"/>
</dbReference>
<feature type="domain" description="RING-type" evidence="4">
    <location>
        <begin position="913"/>
        <end position="954"/>
    </location>
</feature>
<evidence type="ECO:0000256" key="3">
    <source>
        <dbReference type="SAM" id="Phobius"/>
    </source>
</evidence>
<organism evidence="5 6">
    <name type="scientific">Vitrella brassicaformis (strain CCMP3155)</name>
    <dbReference type="NCBI Taxonomy" id="1169540"/>
    <lineage>
        <taxon>Eukaryota</taxon>
        <taxon>Sar</taxon>
        <taxon>Alveolata</taxon>
        <taxon>Colpodellida</taxon>
        <taxon>Vitrellaceae</taxon>
        <taxon>Vitrella</taxon>
    </lineage>
</organism>
<keyword evidence="3" id="KW-0812">Transmembrane</keyword>
<feature type="compositionally biased region" description="Polar residues" evidence="2">
    <location>
        <begin position="326"/>
        <end position="343"/>
    </location>
</feature>
<keyword evidence="1" id="KW-0479">Metal-binding</keyword>
<keyword evidence="6" id="KW-1185">Reference proteome</keyword>
<feature type="region of interest" description="Disordered" evidence="2">
    <location>
        <begin position="494"/>
        <end position="519"/>
    </location>
</feature>
<feature type="compositionally biased region" description="Basic residues" evidence="2">
    <location>
        <begin position="664"/>
        <end position="675"/>
    </location>
</feature>
<feature type="transmembrane region" description="Helical" evidence="3">
    <location>
        <begin position="112"/>
        <end position="134"/>
    </location>
</feature>
<dbReference type="AlphaFoldDB" id="A0A0G4G2J4"/>
<dbReference type="InParanoid" id="A0A0G4G2J4"/>
<keyword evidence="1" id="KW-0863">Zinc-finger</keyword>
<feature type="region of interest" description="Disordered" evidence="2">
    <location>
        <begin position="397"/>
        <end position="467"/>
    </location>
</feature>
<dbReference type="VEuPathDB" id="CryptoDB:Vbra_9618"/>
<feature type="transmembrane region" description="Helical" evidence="3">
    <location>
        <begin position="74"/>
        <end position="91"/>
    </location>
</feature>
<feature type="transmembrane region" description="Helical" evidence="3">
    <location>
        <begin position="188"/>
        <end position="208"/>
    </location>
</feature>
<proteinExistence type="predicted"/>
<feature type="region of interest" description="Disordered" evidence="2">
    <location>
        <begin position="531"/>
        <end position="597"/>
    </location>
</feature>
<dbReference type="GO" id="GO:0008270">
    <property type="term" value="F:zinc ion binding"/>
    <property type="evidence" value="ECO:0007669"/>
    <property type="project" value="UniProtKB-KW"/>
</dbReference>
<reference evidence="5 6" key="1">
    <citation type="submission" date="2014-11" db="EMBL/GenBank/DDBJ databases">
        <authorList>
            <person name="Zhu J."/>
            <person name="Qi W."/>
            <person name="Song R."/>
        </authorList>
    </citation>
    <scope>NUCLEOTIDE SEQUENCE [LARGE SCALE GENOMIC DNA]</scope>
</reference>
<feature type="transmembrane region" description="Helical" evidence="3">
    <location>
        <begin position="220"/>
        <end position="236"/>
    </location>
</feature>
<sequence length="967" mass="102489">MCLAALTTWRRQYVEHSTAGVSQQRQDTVFQDQCDMSIVHGLIVPCLVVYGYDAIFLAFGGFYVVALYGSEDIFLVWDLLAFIAFGLTVGNKNRPPQPHVPFPFDGAGLRSTVINFLACAYLVWFVLRVCGSLYSLTDSTLFYLDTTRGPAHHLLGLAMRQFLTMEGGNSLGNGELGGATRLRVTPFILVYFPLVWSVHVACGVWCLLQTASLFFGTSDVIVNICAFGTAAAYVWATMSSHVLPGGGFHQNCSLGLTYLFSCPHEAHEGYRVFVSLLAAGYLWWFVLDQGWALYLHCAQATDVEGENEQQQQQGSSEETAPVSEPTPATQPDSVSLSCQQSSAAVGVATKSQKRRERKARRRAGVATQESNESRQIGSAALSAIDESLAVVEEGEFSLEGTTVTTDNTTPEPCHPARPEETAGLPPPPLLPSPAHDDTPSDHAVPTTASMTPEEAFPPSPRETRHSHSLNEALLLPGSAAADETAKPLCAVSCAPSALTPPWPERMAESMSDGGRQMGSAVSPVIDEFVASAEDGNGQEDPMVTADSTTREPCQPPPLGTSCQSSFEDTADLATPSLLTSDQGDFTTGSATPEESQPATYWNERTGLFPSFFLPNSAAADDFPPVAAPMSSFPCAAVTPPQLATDDETANGDINTASPPPSHQRSGRRRGRRRSGKQPTKGDAATQTWRRTWVPRGDSASSSDPQTDAMERGWACFSAWAGEEQLTEGAEGQGDATGDEVAAPSSSSVDLGGGAVDIDGGVYDAARGEGGVLAAEASSSVSERPPSAGPPAVVEPTVEPAMASDDEGNAMVAGDIYDGQVHFAVSVWDHIAAPAAVRQPQQVGEIVLPSADFPALPSQQPSASVAMQPSQPPLDSGMAGGSPAAAPQHHESQDVNEPAEEPEPAAEDNKAAKCVVCLSNTPTELCFPCGHTSLCEGCRKVHESYYLSHGCPYCDSDVQMLVHVQTPC</sequence>
<evidence type="ECO:0000256" key="2">
    <source>
        <dbReference type="SAM" id="MobiDB-lite"/>
    </source>
</evidence>
<feature type="region of interest" description="Disordered" evidence="2">
    <location>
        <begin position="853"/>
        <end position="905"/>
    </location>
</feature>
<keyword evidence="1" id="KW-0862">Zinc</keyword>
<feature type="compositionally biased region" description="Polar residues" evidence="2">
    <location>
        <begin position="367"/>
        <end position="376"/>
    </location>
</feature>
<protein>
    <recommendedName>
        <fullName evidence="4">RING-type domain-containing protein</fullName>
    </recommendedName>
</protein>
<keyword evidence="3" id="KW-1133">Transmembrane helix</keyword>
<dbReference type="Pfam" id="PF13920">
    <property type="entry name" value="zf-C3HC4_3"/>
    <property type="match status" value="1"/>
</dbReference>
<gene>
    <name evidence="5" type="ORF">Vbra_9618</name>
</gene>
<keyword evidence="3" id="KW-0472">Membrane</keyword>
<evidence type="ECO:0000313" key="5">
    <source>
        <dbReference type="EMBL" id="CEM22078.1"/>
    </source>
</evidence>
<accession>A0A0G4G2J4</accession>
<feature type="compositionally biased region" description="Low complexity" evidence="2">
    <location>
        <begin position="308"/>
        <end position="318"/>
    </location>
</feature>
<evidence type="ECO:0000259" key="4">
    <source>
        <dbReference type="PROSITE" id="PS50089"/>
    </source>
</evidence>
<feature type="compositionally biased region" description="Polar residues" evidence="2">
    <location>
        <begin position="576"/>
        <end position="597"/>
    </location>
</feature>
<name>A0A0G4G2J4_VITBC</name>
<feature type="compositionally biased region" description="Basic residues" evidence="2">
    <location>
        <begin position="351"/>
        <end position="363"/>
    </location>
</feature>
<dbReference type="InterPro" id="IPR001841">
    <property type="entry name" value="Znf_RING"/>
</dbReference>
<dbReference type="Proteomes" id="UP000041254">
    <property type="component" value="Unassembled WGS sequence"/>
</dbReference>
<dbReference type="Gene3D" id="3.30.40.10">
    <property type="entry name" value="Zinc/RING finger domain, C3HC4 (zinc finger)"/>
    <property type="match status" value="1"/>
</dbReference>
<feature type="compositionally biased region" description="Acidic residues" evidence="2">
    <location>
        <begin position="896"/>
        <end position="905"/>
    </location>
</feature>
<feature type="region of interest" description="Disordered" evidence="2">
    <location>
        <begin position="637"/>
        <end position="708"/>
    </location>
</feature>
<feature type="region of interest" description="Disordered" evidence="2">
    <location>
        <begin position="305"/>
        <end position="377"/>
    </location>
</feature>
<dbReference type="InterPro" id="IPR013083">
    <property type="entry name" value="Znf_RING/FYVE/PHD"/>
</dbReference>
<dbReference type="PROSITE" id="PS50089">
    <property type="entry name" value="ZF_RING_2"/>
    <property type="match status" value="1"/>
</dbReference>
<evidence type="ECO:0000256" key="1">
    <source>
        <dbReference type="PROSITE-ProRule" id="PRU00175"/>
    </source>
</evidence>
<feature type="region of interest" description="Disordered" evidence="2">
    <location>
        <begin position="726"/>
        <end position="752"/>
    </location>
</feature>